<comment type="cofactor">
    <cofactor evidence="1 9">
        <name>Mg(2+)</name>
        <dbReference type="ChEBI" id="CHEBI:18420"/>
    </cofactor>
</comment>
<feature type="binding site" evidence="9">
    <location>
        <position position="16"/>
    </location>
    <ligand>
        <name>Mg(2+)</name>
        <dbReference type="ChEBI" id="CHEBI:18420"/>
        <note>catalytic</note>
    </ligand>
</feature>
<sequence length="109" mass="12695">MSFGGFRSMWIIAMFDLPTDTKAARRAYHDFRESLLNNGFTMMQFSVYGRHCPSEENADVHENRIKSFLPNDGEVRVLTVTDKQFERMKVFYGKVRKATEAAPEQISFF</sequence>
<evidence type="ECO:0000313" key="10">
    <source>
        <dbReference type="EMBL" id="KXS32954.1"/>
    </source>
</evidence>
<evidence type="ECO:0000256" key="3">
    <source>
        <dbReference type="ARBA" id="ARBA00022722"/>
    </source>
</evidence>
<comment type="subunit">
    <text evidence="9">Homodimer, forms a heterotetramer with a Cas1 homodimer.</text>
</comment>
<evidence type="ECO:0000256" key="2">
    <source>
        <dbReference type="ARBA" id="ARBA00009959"/>
    </source>
</evidence>
<dbReference type="HAMAP" id="MF_01471">
    <property type="entry name" value="Cas2"/>
    <property type="match status" value="1"/>
</dbReference>
<comment type="caution">
    <text evidence="10">The sequence shown here is derived from an EMBL/GenBank/DDBJ whole genome shotgun (WGS) entry which is preliminary data.</text>
</comment>
<keyword evidence="8 9" id="KW-0051">Antiviral defense</keyword>
<dbReference type="AlphaFoldDB" id="A0A139BVD4"/>
<evidence type="ECO:0000256" key="6">
    <source>
        <dbReference type="ARBA" id="ARBA00022801"/>
    </source>
</evidence>
<dbReference type="InterPro" id="IPR021127">
    <property type="entry name" value="CRISPR_associated_Cas2"/>
</dbReference>
<reference evidence="10 11" key="1">
    <citation type="submission" date="2016-02" db="EMBL/GenBank/DDBJ databases">
        <authorList>
            <person name="Wen L."/>
            <person name="He K."/>
            <person name="Yang H."/>
        </authorList>
    </citation>
    <scope>NUCLEOTIDE SEQUENCE [LARGE SCALE GENOMIC DNA]</scope>
    <source>
        <strain evidence="10">ShG14-8</strain>
    </source>
</reference>
<evidence type="ECO:0000256" key="5">
    <source>
        <dbReference type="ARBA" id="ARBA00022759"/>
    </source>
</evidence>
<evidence type="ECO:0000256" key="1">
    <source>
        <dbReference type="ARBA" id="ARBA00001946"/>
    </source>
</evidence>
<dbReference type="CDD" id="cd09638">
    <property type="entry name" value="Cas2_I_II_III"/>
    <property type="match status" value="1"/>
</dbReference>
<gene>
    <name evidence="9" type="primary">cas2</name>
    <name evidence="10" type="ORF">AWT59_0963</name>
</gene>
<keyword evidence="5 9" id="KW-0255">Endonuclease</keyword>
<keyword evidence="4 9" id="KW-0479">Metal-binding</keyword>
<dbReference type="NCBIfam" id="TIGR01573">
    <property type="entry name" value="cas2"/>
    <property type="match status" value="1"/>
</dbReference>
<dbReference type="GO" id="GO:0046872">
    <property type="term" value="F:metal ion binding"/>
    <property type="evidence" value="ECO:0007669"/>
    <property type="project" value="UniProtKB-UniRule"/>
</dbReference>
<evidence type="ECO:0000256" key="7">
    <source>
        <dbReference type="ARBA" id="ARBA00022842"/>
    </source>
</evidence>
<name>A0A139BVD4_9PROT</name>
<evidence type="ECO:0000313" key="11">
    <source>
        <dbReference type="Proteomes" id="UP000070578"/>
    </source>
</evidence>
<dbReference type="GO" id="GO:0016787">
    <property type="term" value="F:hydrolase activity"/>
    <property type="evidence" value="ECO:0007669"/>
    <property type="project" value="UniProtKB-KW"/>
</dbReference>
<dbReference type="EMBL" id="LSLI01000015">
    <property type="protein sequence ID" value="KXS32954.1"/>
    <property type="molecule type" value="Genomic_DNA"/>
</dbReference>
<reference evidence="10 11" key="2">
    <citation type="submission" date="2016-03" db="EMBL/GenBank/DDBJ databases">
        <title>New uncultured bacterium of the family Gallionellaceae from acid mine drainage: description and reconstruction of genome based on metagenomic analysis of microbial community.</title>
        <authorList>
            <person name="Kadnikov V."/>
            <person name="Ivasenko D."/>
            <person name="Beletsky A."/>
            <person name="Mardanov A."/>
            <person name="Danilova E."/>
            <person name="Pimenov N."/>
            <person name="Karnachuk O."/>
            <person name="Ravin N."/>
        </authorList>
    </citation>
    <scope>NUCLEOTIDE SEQUENCE [LARGE SCALE GENOMIC DNA]</scope>
    <source>
        <strain evidence="10">ShG14-8</strain>
    </source>
</reference>
<evidence type="ECO:0000256" key="4">
    <source>
        <dbReference type="ARBA" id="ARBA00022723"/>
    </source>
</evidence>
<keyword evidence="3 9" id="KW-0540">Nuclease</keyword>
<keyword evidence="7 9" id="KW-0460">Magnesium</keyword>
<dbReference type="Pfam" id="PF09827">
    <property type="entry name" value="CRISPR_Cas2"/>
    <property type="match status" value="1"/>
</dbReference>
<dbReference type="SUPFAM" id="SSF143430">
    <property type="entry name" value="TTP0101/SSO1404-like"/>
    <property type="match status" value="1"/>
</dbReference>
<dbReference type="InterPro" id="IPR019199">
    <property type="entry name" value="Virulence_VapD/CRISPR_Cas2"/>
</dbReference>
<protein>
    <recommendedName>
        <fullName evidence="9">CRISPR-associated endoribonuclease Cas2</fullName>
        <ecNumber evidence="9">3.1.-.-</ecNumber>
    </recommendedName>
</protein>
<dbReference type="GO" id="GO:0004521">
    <property type="term" value="F:RNA endonuclease activity"/>
    <property type="evidence" value="ECO:0007669"/>
    <property type="project" value="InterPro"/>
</dbReference>
<dbReference type="Proteomes" id="UP000070578">
    <property type="component" value="Unassembled WGS sequence"/>
</dbReference>
<keyword evidence="6 9" id="KW-0378">Hydrolase</keyword>
<dbReference type="EC" id="3.1.-.-" evidence="9"/>
<comment type="similarity">
    <text evidence="2 9">Belongs to the CRISPR-associated endoribonuclease Cas2 protein family.</text>
</comment>
<comment type="function">
    <text evidence="9">CRISPR (clustered regularly interspaced short palindromic repeat), is an adaptive immune system that provides protection against mobile genetic elements (viruses, transposable elements and conjugative plasmids). CRISPR clusters contain sequences complementary to antecedent mobile elements and target invading nucleic acids. CRISPR clusters are transcribed and processed into CRISPR RNA (crRNA). Functions as a ssRNA-specific endoribonuclease. Involved in the integration of spacer DNA into the CRISPR cassette.</text>
</comment>
<proteinExistence type="inferred from homology"/>
<dbReference type="GO" id="GO:0043571">
    <property type="term" value="P:maintenance of CRISPR repeat elements"/>
    <property type="evidence" value="ECO:0007669"/>
    <property type="project" value="UniProtKB-UniRule"/>
</dbReference>
<evidence type="ECO:0000256" key="8">
    <source>
        <dbReference type="ARBA" id="ARBA00023118"/>
    </source>
</evidence>
<accession>A0A139BVD4</accession>
<evidence type="ECO:0000256" key="9">
    <source>
        <dbReference type="HAMAP-Rule" id="MF_01471"/>
    </source>
</evidence>
<dbReference type="GO" id="GO:0051607">
    <property type="term" value="P:defense response to virus"/>
    <property type="evidence" value="ECO:0007669"/>
    <property type="project" value="UniProtKB-UniRule"/>
</dbReference>
<organism evidence="10 11">
    <name type="scientific">Candidatus Gallionella acididurans</name>
    <dbReference type="NCBI Taxonomy" id="1796491"/>
    <lineage>
        <taxon>Bacteria</taxon>
        <taxon>Pseudomonadati</taxon>
        <taxon>Pseudomonadota</taxon>
        <taxon>Betaproteobacteria</taxon>
        <taxon>Nitrosomonadales</taxon>
        <taxon>Gallionellaceae</taxon>
        <taxon>Gallionella</taxon>
    </lineage>
</organism>